<evidence type="ECO:0000313" key="4">
    <source>
        <dbReference type="Proteomes" id="UP001500151"/>
    </source>
</evidence>
<dbReference type="InterPro" id="IPR015797">
    <property type="entry name" value="NUDIX_hydrolase-like_dom_sf"/>
</dbReference>
<dbReference type="EMBL" id="BAAASJ010000044">
    <property type="protein sequence ID" value="GAA2642881.1"/>
    <property type="molecule type" value="Genomic_DNA"/>
</dbReference>
<gene>
    <name evidence="3" type="ORF">GCM10010307_46180</name>
</gene>
<dbReference type="SUPFAM" id="SSF55811">
    <property type="entry name" value="Nudix"/>
    <property type="match status" value="1"/>
</dbReference>
<dbReference type="InterPro" id="IPR000086">
    <property type="entry name" value="NUDIX_hydrolase_dom"/>
</dbReference>
<sequence>MPRAVAVVFILDGLGRFFYHQRRFDRALFPGGYGLGAGGKVEQGETIASAAERELYEETTLRARPVRLFDATYRDGSVVHAMHVHELVTERTSLPNNDAEWLRSGWAAPGEVDAWLDDGLLSGDTAYVYRIYRQRYLSAPAKVSGMRVTTS</sequence>
<evidence type="ECO:0000313" key="3">
    <source>
        <dbReference type="EMBL" id="GAA2642881.1"/>
    </source>
</evidence>
<protein>
    <recommendedName>
        <fullName evidence="2">Nudix hydrolase domain-containing protein</fullName>
    </recommendedName>
</protein>
<accession>A0ABN3R5Y4</accession>
<evidence type="ECO:0000259" key="2">
    <source>
        <dbReference type="PROSITE" id="PS51462"/>
    </source>
</evidence>
<dbReference type="Pfam" id="PF00293">
    <property type="entry name" value="NUDIX"/>
    <property type="match status" value="1"/>
</dbReference>
<evidence type="ECO:0000256" key="1">
    <source>
        <dbReference type="ARBA" id="ARBA00022801"/>
    </source>
</evidence>
<feature type="domain" description="Nudix hydrolase" evidence="2">
    <location>
        <begin position="1"/>
        <end position="133"/>
    </location>
</feature>
<proteinExistence type="predicted"/>
<dbReference type="PROSITE" id="PS00893">
    <property type="entry name" value="NUDIX_BOX"/>
    <property type="match status" value="1"/>
</dbReference>
<dbReference type="InterPro" id="IPR020084">
    <property type="entry name" value="NUDIX_hydrolase_CS"/>
</dbReference>
<keyword evidence="1" id="KW-0378">Hydrolase</keyword>
<dbReference type="Proteomes" id="UP001500151">
    <property type="component" value="Unassembled WGS sequence"/>
</dbReference>
<dbReference type="Gene3D" id="3.90.79.10">
    <property type="entry name" value="Nucleoside Triphosphate Pyrophosphohydrolase"/>
    <property type="match status" value="1"/>
</dbReference>
<dbReference type="PROSITE" id="PS51462">
    <property type="entry name" value="NUDIX"/>
    <property type="match status" value="1"/>
</dbReference>
<reference evidence="3 4" key="1">
    <citation type="journal article" date="2019" name="Int. J. Syst. Evol. Microbiol.">
        <title>The Global Catalogue of Microorganisms (GCM) 10K type strain sequencing project: providing services to taxonomists for standard genome sequencing and annotation.</title>
        <authorList>
            <consortium name="The Broad Institute Genomics Platform"/>
            <consortium name="The Broad Institute Genome Sequencing Center for Infectious Disease"/>
            <person name="Wu L."/>
            <person name="Ma J."/>
        </authorList>
    </citation>
    <scope>NUCLEOTIDE SEQUENCE [LARGE SCALE GENOMIC DNA]</scope>
    <source>
        <strain evidence="3 4">JCM 4524</strain>
    </source>
</reference>
<name>A0ABN3R5Y4_9ACTN</name>
<keyword evidence="4" id="KW-1185">Reference proteome</keyword>
<organism evidence="3 4">
    <name type="scientific">Streptomyces vastus</name>
    <dbReference type="NCBI Taxonomy" id="285451"/>
    <lineage>
        <taxon>Bacteria</taxon>
        <taxon>Bacillati</taxon>
        <taxon>Actinomycetota</taxon>
        <taxon>Actinomycetes</taxon>
        <taxon>Kitasatosporales</taxon>
        <taxon>Streptomycetaceae</taxon>
        <taxon>Streptomyces</taxon>
    </lineage>
</organism>
<comment type="caution">
    <text evidence="3">The sequence shown here is derived from an EMBL/GenBank/DDBJ whole genome shotgun (WGS) entry which is preliminary data.</text>
</comment>